<reference evidence="2 3" key="1">
    <citation type="submission" date="2024-11" db="EMBL/GenBank/DDBJ databases">
        <title>A near-complete genome assembly of Cinchona calisaya.</title>
        <authorList>
            <person name="Lian D.C."/>
            <person name="Zhao X.W."/>
            <person name="Wei L."/>
        </authorList>
    </citation>
    <scope>NUCLEOTIDE SEQUENCE [LARGE SCALE GENOMIC DNA]</scope>
    <source>
        <tissue evidence="2">Nenye</tissue>
    </source>
</reference>
<keyword evidence="3" id="KW-1185">Reference proteome</keyword>
<evidence type="ECO:0000256" key="1">
    <source>
        <dbReference type="SAM" id="MobiDB-lite"/>
    </source>
</evidence>
<name>A0ABD2YYE5_9GENT</name>
<organism evidence="2 3">
    <name type="scientific">Cinchona calisaya</name>
    <dbReference type="NCBI Taxonomy" id="153742"/>
    <lineage>
        <taxon>Eukaryota</taxon>
        <taxon>Viridiplantae</taxon>
        <taxon>Streptophyta</taxon>
        <taxon>Embryophyta</taxon>
        <taxon>Tracheophyta</taxon>
        <taxon>Spermatophyta</taxon>
        <taxon>Magnoliopsida</taxon>
        <taxon>eudicotyledons</taxon>
        <taxon>Gunneridae</taxon>
        <taxon>Pentapetalae</taxon>
        <taxon>asterids</taxon>
        <taxon>lamiids</taxon>
        <taxon>Gentianales</taxon>
        <taxon>Rubiaceae</taxon>
        <taxon>Cinchonoideae</taxon>
        <taxon>Cinchoneae</taxon>
        <taxon>Cinchona</taxon>
    </lineage>
</organism>
<dbReference type="EMBL" id="JBJUIK010000011">
    <property type="protein sequence ID" value="KAL3512294.1"/>
    <property type="molecule type" value="Genomic_DNA"/>
</dbReference>
<sequence length="296" mass="31925">MPVKTTPPTIEGVRSRKKTSSRGHQRTEEPEGLVGALKAKLFNETRKTPNPSLNTTPNLPMFPFNNASVSSAAIKKSQPSSAAAAIHLSSISSTNININNIGSSAGRMINQETEHLGRISNINPMVLAHDYGHSLAQNNDQIDELMTNNVTSGMQWQTGPAASSIMWANHDHQEVPWTAHVNHIQDHHQDPLFTTTNIAATTTSAWQIPCTTAIQSSVEMSYLFPATNSSMGQLMTIGNVDILQMQAIESQMSGLNAAAEGVLPSDQQILHCESSNWAGGVTGVGATWDPFLYPLC</sequence>
<evidence type="ECO:0000313" key="2">
    <source>
        <dbReference type="EMBL" id="KAL3512294.1"/>
    </source>
</evidence>
<dbReference type="AlphaFoldDB" id="A0ABD2YYE5"/>
<proteinExistence type="predicted"/>
<protein>
    <submittedName>
        <fullName evidence="2">Uncharacterized protein</fullName>
    </submittedName>
</protein>
<gene>
    <name evidence="2" type="ORF">ACH5RR_025011</name>
</gene>
<accession>A0ABD2YYE5</accession>
<dbReference type="Proteomes" id="UP001630127">
    <property type="component" value="Unassembled WGS sequence"/>
</dbReference>
<comment type="caution">
    <text evidence="2">The sequence shown here is derived from an EMBL/GenBank/DDBJ whole genome shotgun (WGS) entry which is preliminary data.</text>
</comment>
<feature type="compositionally biased region" description="Basic residues" evidence="1">
    <location>
        <begin position="15"/>
        <end position="24"/>
    </location>
</feature>
<evidence type="ECO:0000313" key="3">
    <source>
        <dbReference type="Proteomes" id="UP001630127"/>
    </source>
</evidence>
<feature type="region of interest" description="Disordered" evidence="1">
    <location>
        <begin position="1"/>
        <end position="34"/>
    </location>
</feature>